<sequence>MTPTTRDQGGSVGWFNAIEHRRWLGNETAALLEFGRGAQTDTGFGYMDADGDVDLHQPLELYINCRMTHCYSLGTLLGLPGCRRYADHGVRTLRTRFKDPEFGGWFSAIEHAPDADGNGVPAGPAGERKSAYAAAFVLLAAASATAANRPGAHDLLMEALEDQELHWWDEEAGMVRESFNRDFTECEPYRGANAAMHTVEAYLAAADVTGDTVWLFRALRMADRVINVGARAHQWRIPEHYTETYEVDLEFNKDKPSDPFRPYGATIGHALEWARLLVHLRASLRVVGAEAPAWLLEAAEELFERARTDGWRVDGAPGFVYTTDFAGKPIVSQRMHWVACEGIAAAAAMRRALLDDGRDAGAVEHYTHCYRSWLDYVEEFVREAPGAWIHELSPRNEEATTTWGGKPDIYHALQATLMPRLSLAPSFATALASGMLDETEWCVQKGGDGKKRRWF</sequence>
<comment type="caution">
    <text evidence="3">The sequence shown here is derived from an EMBL/GenBank/DDBJ whole genome shotgun (WGS) entry which is preliminary data.</text>
</comment>
<dbReference type="OrthoDB" id="9806359at2"/>
<organism evidence="3 4">
    <name type="scientific">Buchananella hordeovulneris</name>
    <dbReference type="NCBI Taxonomy" id="52770"/>
    <lineage>
        <taxon>Bacteria</taxon>
        <taxon>Bacillati</taxon>
        <taxon>Actinomycetota</taxon>
        <taxon>Actinomycetes</taxon>
        <taxon>Actinomycetales</taxon>
        <taxon>Actinomycetaceae</taxon>
        <taxon>Buchananella</taxon>
    </lineage>
</organism>
<evidence type="ECO:0000313" key="4">
    <source>
        <dbReference type="Proteomes" id="UP000185612"/>
    </source>
</evidence>
<proteinExistence type="inferred from homology"/>
<dbReference type="STRING" id="52770.BSZ40_08610"/>
<dbReference type="InParanoid" id="A0A1Q5PU93"/>
<dbReference type="AlphaFoldDB" id="A0A1Q5PU93"/>
<accession>A0A1Q5PU93</accession>
<reference evidence="4" key="1">
    <citation type="submission" date="2016-12" db="EMBL/GenBank/DDBJ databases">
        <authorList>
            <person name="Meng X."/>
        </authorList>
    </citation>
    <scope>NUCLEOTIDE SEQUENCE [LARGE SCALE GENOMIC DNA]</scope>
    <source>
        <strain evidence="4">DSM 20732</strain>
    </source>
</reference>
<dbReference type="GO" id="GO:0016853">
    <property type="term" value="F:isomerase activity"/>
    <property type="evidence" value="ECO:0007669"/>
    <property type="project" value="UniProtKB-KW"/>
</dbReference>
<protein>
    <submittedName>
        <fullName evidence="3">N-acylglucosamine 2-epimerase</fullName>
    </submittedName>
</protein>
<evidence type="ECO:0000256" key="1">
    <source>
        <dbReference type="ARBA" id="ARBA00008558"/>
    </source>
</evidence>
<evidence type="ECO:0000256" key="2">
    <source>
        <dbReference type="ARBA" id="ARBA00023235"/>
    </source>
</evidence>
<keyword evidence="2" id="KW-0413">Isomerase</keyword>
<dbReference type="InterPro" id="IPR010819">
    <property type="entry name" value="AGE/CE"/>
</dbReference>
<dbReference type="GO" id="GO:0005975">
    <property type="term" value="P:carbohydrate metabolic process"/>
    <property type="evidence" value="ECO:0007669"/>
    <property type="project" value="InterPro"/>
</dbReference>
<dbReference type="Pfam" id="PF07221">
    <property type="entry name" value="GlcNAc_2-epim"/>
    <property type="match status" value="1"/>
</dbReference>
<comment type="similarity">
    <text evidence="1">Belongs to the N-acylglucosamine 2-epimerase family.</text>
</comment>
<dbReference type="Gene3D" id="1.50.10.10">
    <property type="match status" value="1"/>
</dbReference>
<keyword evidence="4" id="KW-1185">Reference proteome</keyword>
<name>A0A1Q5PU93_9ACTO</name>
<dbReference type="SUPFAM" id="SSF48208">
    <property type="entry name" value="Six-hairpin glycosidases"/>
    <property type="match status" value="1"/>
</dbReference>
<dbReference type="RefSeq" id="WP_073825310.1">
    <property type="nucleotide sequence ID" value="NZ_MQVS01000009.1"/>
</dbReference>
<evidence type="ECO:0000313" key="3">
    <source>
        <dbReference type="EMBL" id="OKL51143.1"/>
    </source>
</evidence>
<dbReference type="InterPro" id="IPR008928">
    <property type="entry name" value="6-hairpin_glycosidase_sf"/>
</dbReference>
<gene>
    <name evidence="3" type="ORF">BSZ40_08610</name>
</gene>
<dbReference type="Proteomes" id="UP000185612">
    <property type="component" value="Unassembled WGS sequence"/>
</dbReference>
<dbReference type="InterPro" id="IPR012341">
    <property type="entry name" value="6hp_glycosidase-like_sf"/>
</dbReference>
<dbReference type="PANTHER" id="PTHR15108">
    <property type="entry name" value="N-ACYLGLUCOSAMINE-2-EPIMERASE"/>
    <property type="match status" value="1"/>
</dbReference>
<dbReference type="EMBL" id="MQVS01000009">
    <property type="protein sequence ID" value="OKL51143.1"/>
    <property type="molecule type" value="Genomic_DNA"/>
</dbReference>